<evidence type="ECO:0000256" key="5">
    <source>
        <dbReference type="ARBA" id="ARBA00023136"/>
    </source>
</evidence>
<dbReference type="InterPro" id="IPR000791">
    <property type="entry name" value="Gpr1/Fun34/SatP-like"/>
</dbReference>
<feature type="region of interest" description="Disordered" evidence="6">
    <location>
        <begin position="1"/>
        <end position="30"/>
    </location>
</feature>
<evidence type="ECO:0000256" key="6">
    <source>
        <dbReference type="SAM" id="MobiDB-lite"/>
    </source>
</evidence>
<evidence type="ECO:0000313" key="9">
    <source>
        <dbReference type="Proteomes" id="UP000290288"/>
    </source>
</evidence>
<sequence>MSDSKVELGENNAVSAAPPPAPTPTPAVPGNPTPGGMFAFAGTTLLMVMYNLNAGGVTTPNVLVGMLIFAGGITLTLVALLEFIRGNTLFATAFMTFSTFWLSYGAVLSPTFGVLEAFKDNPEQIGKALGLYLFMYWITITMLLIAVIGKSKLFTCLLSFASAGVLLLACGQYTGKNAVSIVGNSFLLVVVAEAYYIGLAALLMSEPNPVVKLPLF</sequence>
<name>A0A4Q2DSY0_9AGAR</name>
<evidence type="ECO:0000256" key="2">
    <source>
        <dbReference type="ARBA" id="ARBA00005587"/>
    </source>
</evidence>
<dbReference type="OrthoDB" id="3648309at2759"/>
<keyword evidence="9" id="KW-1185">Reference proteome</keyword>
<comment type="similarity">
    <text evidence="2">Belongs to the acetate uptake transporter (AceTr) (TC 2.A.96) family.</text>
</comment>
<keyword evidence="5 7" id="KW-0472">Membrane</keyword>
<evidence type="ECO:0000256" key="7">
    <source>
        <dbReference type="SAM" id="Phobius"/>
    </source>
</evidence>
<organism evidence="8 9">
    <name type="scientific">Candolleomyces aberdarensis</name>
    <dbReference type="NCBI Taxonomy" id="2316362"/>
    <lineage>
        <taxon>Eukaryota</taxon>
        <taxon>Fungi</taxon>
        <taxon>Dikarya</taxon>
        <taxon>Basidiomycota</taxon>
        <taxon>Agaricomycotina</taxon>
        <taxon>Agaricomycetes</taxon>
        <taxon>Agaricomycetidae</taxon>
        <taxon>Agaricales</taxon>
        <taxon>Agaricineae</taxon>
        <taxon>Psathyrellaceae</taxon>
        <taxon>Candolleomyces</taxon>
    </lineage>
</organism>
<dbReference type="Proteomes" id="UP000290288">
    <property type="component" value="Unassembled WGS sequence"/>
</dbReference>
<evidence type="ECO:0000256" key="1">
    <source>
        <dbReference type="ARBA" id="ARBA00004141"/>
    </source>
</evidence>
<evidence type="ECO:0000256" key="4">
    <source>
        <dbReference type="ARBA" id="ARBA00022989"/>
    </source>
</evidence>
<dbReference type="AlphaFoldDB" id="A0A4Q2DSY0"/>
<evidence type="ECO:0000313" key="8">
    <source>
        <dbReference type="EMBL" id="RXW22362.1"/>
    </source>
</evidence>
<dbReference type="GO" id="GO:0005886">
    <property type="term" value="C:plasma membrane"/>
    <property type="evidence" value="ECO:0007669"/>
    <property type="project" value="TreeGrafter"/>
</dbReference>
<dbReference type="GO" id="GO:0015123">
    <property type="term" value="F:acetate transmembrane transporter activity"/>
    <property type="evidence" value="ECO:0007669"/>
    <property type="project" value="TreeGrafter"/>
</dbReference>
<feature type="transmembrane region" description="Helical" evidence="7">
    <location>
        <begin position="88"/>
        <end position="109"/>
    </location>
</feature>
<protein>
    <recommendedName>
        <fullName evidence="10">Gpr1 family protein</fullName>
    </recommendedName>
</protein>
<feature type="compositionally biased region" description="Pro residues" evidence="6">
    <location>
        <begin position="17"/>
        <end position="30"/>
    </location>
</feature>
<dbReference type="PANTHER" id="PTHR31123">
    <property type="entry name" value="ACCUMULATION OF DYADS PROTEIN 2-RELATED"/>
    <property type="match status" value="1"/>
</dbReference>
<comment type="caution">
    <text evidence="8">The sequence shown here is derived from an EMBL/GenBank/DDBJ whole genome shotgun (WGS) entry which is preliminary data.</text>
</comment>
<dbReference type="EMBL" id="SDEE01000074">
    <property type="protein sequence ID" value="RXW22362.1"/>
    <property type="molecule type" value="Genomic_DNA"/>
</dbReference>
<dbReference type="InterPro" id="IPR051633">
    <property type="entry name" value="AceTr"/>
</dbReference>
<evidence type="ECO:0000256" key="3">
    <source>
        <dbReference type="ARBA" id="ARBA00022692"/>
    </source>
</evidence>
<dbReference type="STRING" id="2316362.A0A4Q2DSY0"/>
<proteinExistence type="inferred from homology"/>
<dbReference type="NCBIfam" id="NF038013">
    <property type="entry name" value="AceTr_1"/>
    <property type="match status" value="1"/>
</dbReference>
<feature type="transmembrane region" description="Helical" evidence="7">
    <location>
        <begin position="129"/>
        <end position="149"/>
    </location>
</feature>
<feature type="transmembrane region" description="Helical" evidence="7">
    <location>
        <begin position="62"/>
        <end position="81"/>
    </location>
</feature>
<comment type="subcellular location">
    <subcellularLocation>
        <location evidence="1">Membrane</location>
        <topology evidence="1">Multi-pass membrane protein</topology>
    </subcellularLocation>
</comment>
<evidence type="ECO:0008006" key="10">
    <source>
        <dbReference type="Google" id="ProtNLM"/>
    </source>
</evidence>
<dbReference type="Pfam" id="PF01184">
    <property type="entry name" value="Gpr1_Fun34_YaaH"/>
    <property type="match status" value="1"/>
</dbReference>
<keyword evidence="3 7" id="KW-0812">Transmembrane</keyword>
<reference evidence="8 9" key="1">
    <citation type="submission" date="2019-01" db="EMBL/GenBank/DDBJ databases">
        <title>Draft genome sequence of Psathyrella aberdarensis IHI B618.</title>
        <authorList>
            <person name="Buettner E."/>
            <person name="Kellner H."/>
        </authorList>
    </citation>
    <scope>NUCLEOTIDE SEQUENCE [LARGE SCALE GENOMIC DNA]</scope>
    <source>
        <strain evidence="8 9">IHI B618</strain>
    </source>
</reference>
<accession>A0A4Q2DSY0</accession>
<feature type="transmembrane region" description="Helical" evidence="7">
    <location>
        <begin position="181"/>
        <end position="203"/>
    </location>
</feature>
<keyword evidence="4 7" id="KW-1133">Transmembrane helix</keyword>
<dbReference type="PANTHER" id="PTHR31123:SF1">
    <property type="entry name" value="ACCUMULATION OF DYADS PROTEIN 2-RELATED"/>
    <property type="match status" value="1"/>
</dbReference>
<gene>
    <name evidence="8" type="ORF">EST38_g3491</name>
</gene>
<feature type="transmembrane region" description="Helical" evidence="7">
    <location>
        <begin position="156"/>
        <end position="175"/>
    </location>
</feature>